<proteinExistence type="predicted"/>
<keyword evidence="2" id="KW-1185">Reference proteome</keyword>
<sequence>MLSGPGLLPSMYKDDVMRFSKDGQMHSSFPVRHFVMIRRFRRTGTVTQSHRRRQARGFFDNPIGSSGRGYISNSCLQNGALASSQWRSPAQVLPLQWEGSSLLFPSVRAELMDQTM</sequence>
<evidence type="ECO:0000313" key="1">
    <source>
        <dbReference type="EMBL" id="TSL61256.1"/>
    </source>
</evidence>
<reference evidence="1 2" key="1">
    <citation type="journal article" date="2019" name="Genome Biol. Evol.">
        <title>Whole-Genome Sequencing of the Giant Devil Catfish, Bagarius yarrelli.</title>
        <authorList>
            <person name="Jiang W."/>
            <person name="Lv Y."/>
            <person name="Cheng L."/>
            <person name="Yang K."/>
            <person name="Chao B."/>
            <person name="Wang X."/>
            <person name="Li Y."/>
            <person name="Pan X."/>
            <person name="You X."/>
            <person name="Zhang Y."/>
            <person name="Yang J."/>
            <person name="Li J."/>
            <person name="Zhang X."/>
            <person name="Liu S."/>
            <person name="Sun C."/>
            <person name="Yang J."/>
            <person name="Shi Q."/>
        </authorList>
    </citation>
    <scope>NUCLEOTIDE SEQUENCE [LARGE SCALE GENOMIC DNA]</scope>
    <source>
        <strain evidence="1">JWS20170419001</strain>
        <tissue evidence="1">Muscle</tissue>
    </source>
</reference>
<organism evidence="1 2">
    <name type="scientific">Bagarius yarrelli</name>
    <name type="common">Goonch</name>
    <name type="synonym">Bagrus yarrelli</name>
    <dbReference type="NCBI Taxonomy" id="175774"/>
    <lineage>
        <taxon>Eukaryota</taxon>
        <taxon>Metazoa</taxon>
        <taxon>Chordata</taxon>
        <taxon>Craniata</taxon>
        <taxon>Vertebrata</taxon>
        <taxon>Euteleostomi</taxon>
        <taxon>Actinopterygii</taxon>
        <taxon>Neopterygii</taxon>
        <taxon>Teleostei</taxon>
        <taxon>Ostariophysi</taxon>
        <taxon>Siluriformes</taxon>
        <taxon>Sisoridae</taxon>
        <taxon>Sisorinae</taxon>
        <taxon>Bagarius</taxon>
    </lineage>
</organism>
<name>A0A556U0H4_BAGYA</name>
<dbReference type="Proteomes" id="UP000319801">
    <property type="component" value="Unassembled WGS sequence"/>
</dbReference>
<dbReference type="AlphaFoldDB" id="A0A556U0H4"/>
<accession>A0A556U0H4</accession>
<protein>
    <submittedName>
        <fullName evidence="1">Uncharacterized protein</fullName>
    </submittedName>
</protein>
<evidence type="ECO:0000313" key="2">
    <source>
        <dbReference type="Proteomes" id="UP000319801"/>
    </source>
</evidence>
<gene>
    <name evidence="1" type="ORF">Baya_6527</name>
</gene>
<dbReference type="EMBL" id="VCAZ01000034">
    <property type="protein sequence ID" value="TSL61256.1"/>
    <property type="molecule type" value="Genomic_DNA"/>
</dbReference>
<comment type="caution">
    <text evidence="1">The sequence shown here is derived from an EMBL/GenBank/DDBJ whole genome shotgun (WGS) entry which is preliminary data.</text>
</comment>